<reference evidence="3" key="1">
    <citation type="submission" date="2020-12" db="EMBL/GenBank/DDBJ databases">
        <title>Bacterial taxonomy.</title>
        <authorList>
            <person name="Pan X."/>
        </authorList>
    </citation>
    <scope>NUCLEOTIDE SEQUENCE</scope>
    <source>
        <strain evidence="3">M0105</strain>
    </source>
</reference>
<dbReference type="SUPFAM" id="SSF103481">
    <property type="entry name" value="Multidrug resistance efflux transporter EmrE"/>
    <property type="match status" value="2"/>
</dbReference>
<evidence type="ECO:0000259" key="2">
    <source>
        <dbReference type="Pfam" id="PF00892"/>
    </source>
</evidence>
<feature type="transmembrane region" description="Helical" evidence="1">
    <location>
        <begin position="91"/>
        <end position="111"/>
    </location>
</feature>
<dbReference type="RefSeq" id="WP_200605573.1">
    <property type="nucleotide sequence ID" value="NZ_JAEHHL010000001.1"/>
</dbReference>
<dbReference type="AlphaFoldDB" id="A0A8J7SBI0"/>
<dbReference type="EMBL" id="JAEHHL010000001">
    <property type="protein sequence ID" value="MBK0397621.1"/>
    <property type="molecule type" value="Genomic_DNA"/>
</dbReference>
<comment type="caution">
    <text evidence="3">The sequence shown here is derived from an EMBL/GenBank/DDBJ whole genome shotgun (WGS) entry which is preliminary data.</text>
</comment>
<organism evidence="3 4">
    <name type="scientific">Thermohalobaculum xanthum</name>
    <dbReference type="NCBI Taxonomy" id="2753746"/>
    <lineage>
        <taxon>Bacteria</taxon>
        <taxon>Pseudomonadati</taxon>
        <taxon>Pseudomonadota</taxon>
        <taxon>Alphaproteobacteria</taxon>
        <taxon>Rhodobacterales</taxon>
        <taxon>Paracoccaceae</taxon>
        <taxon>Thermohalobaculum</taxon>
    </lineage>
</organism>
<dbReference type="GO" id="GO:0016020">
    <property type="term" value="C:membrane"/>
    <property type="evidence" value="ECO:0007669"/>
    <property type="project" value="InterPro"/>
</dbReference>
<feature type="transmembrane region" description="Helical" evidence="1">
    <location>
        <begin position="6"/>
        <end position="23"/>
    </location>
</feature>
<feature type="transmembrane region" description="Helical" evidence="1">
    <location>
        <begin position="233"/>
        <end position="253"/>
    </location>
</feature>
<dbReference type="InterPro" id="IPR037185">
    <property type="entry name" value="EmrE-like"/>
</dbReference>
<feature type="transmembrane region" description="Helical" evidence="1">
    <location>
        <begin position="173"/>
        <end position="196"/>
    </location>
</feature>
<feature type="transmembrane region" description="Helical" evidence="1">
    <location>
        <begin position="145"/>
        <end position="161"/>
    </location>
</feature>
<feature type="transmembrane region" description="Helical" evidence="1">
    <location>
        <begin position="35"/>
        <end position="53"/>
    </location>
</feature>
<keyword evidence="1" id="KW-0812">Transmembrane</keyword>
<dbReference type="InterPro" id="IPR000620">
    <property type="entry name" value="EamA_dom"/>
</dbReference>
<evidence type="ECO:0000256" key="1">
    <source>
        <dbReference type="SAM" id="Phobius"/>
    </source>
</evidence>
<dbReference type="Pfam" id="PF00892">
    <property type="entry name" value="EamA"/>
    <property type="match status" value="1"/>
</dbReference>
<feature type="transmembrane region" description="Helical" evidence="1">
    <location>
        <begin position="59"/>
        <end position="79"/>
    </location>
</feature>
<sequence length="281" mass="29065">MSAAIFFTVLGAALLHAIWNALVKGGRDKTQGMSAVVLGQGFFALLAIPAAQIPAAESWGYILASILLHQGYQLFLLQAYRIGDLTQVYPIARGTAPLIVAVVSVGCLGVALGPVEIAAVVIIGAGIMSLGLVRQRDGLRNGRAALFAVVTGCFIAAYSLVDGLGARVAGTALGFYSVVAIGNAVVFALFLAWLRPGQLRGLGRARRVFLVGGGASFVAYAMVVYAFTQAPLALVTALRETSVVFALVIGVVVLRERLDLAKVAATTITIAGAALLRLAKG</sequence>
<dbReference type="Gene3D" id="1.10.3730.20">
    <property type="match status" value="2"/>
</dbReference>
<keyword evidence="4" id="KW-1185">Reference proteome</keyword>
<evidence type="ECO:0000313" key="4">
    <source>
        <dbReference type="Proteomes" id="UP000655420"/>
    </source>
</evidence>
<feature type="transmembrane region" description="Helical" evidence="1">
    <location>
        <begin position="117"/>
        <end position="133"/>
    </location>
</feature>
<accession>A0A8J7SBI0</accession>
<keyword evidence="1" id="KW-0472">Membrane</keyword>
<name>A0A8J7SBI0_9RHOB</name>
<gene>
    <name evidence="3" type="ORF">H0I76_00325</name>
</gene>
<dbReference type="Proteomes" id="UP000655420">
    <property type="component" value="Unassembled WGS sequence"/>
</dbReference>
<feature type="transmembrane region" description="Helical" evidence="1">
    <location>
        <begin position="208"/>
        <end position="227"/>
    </location>
</feature>
<keyword evidence="1" id="KW-1133">Transmembrane helix</keyword>
<proteinExistence type="predicted"/>
<feature type="domain" description="EamA" evidence="2">
    <location>
        <begin position="144"/>
        <end position="276"/>
    </location>
</feature>
<evidence type="ECO:0000313" key="3">
    <source>
        <dbReference type="EMBL" id="MBK0397621.1"/>
    </source>
</evidence>
<protein>
    <submittedName>
        <fullName evidence="3">EamA family transporter</fullName>
    </submittedName>
</protein>